<protein>
    <submittedName>
        <fullName evidence="2">Uncharacterized protein</fullName>
    </submittedName>
</protein>
<comment type="caution">
    <text evidence="2">The sequence shown here is derived from an EMBL/GenBank/DDBJ whole genome shotgun (WGS) entry which is preliminary data.</text>
</comment>
<dbReference type="Proteomes" id="UP000244090">
    <property type="component" value="Unassembled WGS sequence"/>
</dbReference>
<feature type="region of interest" description="Disordered" evidence="1">
    <location>
        <begin position="1"/>
        <end position="24"/>
    </location>
</feature>
<sequence length="167" mass="18583">MMEKQFQKKSTHKNTATAAAHQNKGKVLEDYREQTILQRKAISSIQKSNSVQRIATGVIQLFSTPSLLRFSDLKIGRSKNAGIVDEHVKLATGLEFTQHFHCNGWDEQQKTFTSFTGTFNVGGTKYHYTIPDGGSGAWTADPGTPPQNALAMKIRTEKKLQDLTKAE</sequence>
<dbReference type="EMBL" id="QBKT01000001">
    <property type="protein sequence ID" value="PTX64066.1"/>
    <property type="molecule type" value="Genomic_DNA"/>
</dbReference>
<organism evidence="2 3">
    <name type="scientific">Kordia periserrulae</name>
    <dbReference type="NCBI Taxonomy" id="701523"/>
    <lineage>
        <taxon>Bacteria</taxon>
        <taxon>Pseudomonadati</taxon>
        <taxon>Bacteroidota</taxon>
        <taxon>Flavobacteriia</taxon>
        <taxon>Flavobacteriales</taxon>
        <taxon>Flavobacteriaceae</taxon>
        <taxon>Kordia</taxon>
    </lineage>
</organism>
<evidence type="ECO:0000313" key="2">
    <source>
        <dbReference type="EMBL" id="PTX64066.1"/>
    </source>
</evidence>
<keyword evidence="3" id="KW-1185">Reference proteome</keyword>
<dbReference type="AlphaFoldDB" id="A0A2T6C708"/>
<proteinExistence type="predicted"/>
<name>A0A2T6C708_9FLAO</name>
<evidence type="ECO:0000313" key="3">
    <source>
        <dbReference type="Proteomes" id="UP000244090"/>
    </source>
</evidence>
<gene>
    <name evidence="2" type="ORF">C8N46_101676</name>
</gene>
<reference evidence="2 3" key="1">
    <citation type="submission" date="2018-04" db="EMBL/GenBank/DDBJ databases">
        <title>Genomic Encyclopedia of Archaeal and Bacterial Type Strains, Phase II (KMG-II): from individual species to whole genera.</title>
        <authorList>
            <person name="Goeker M."/>
        </authorList>
    </citation>
    <scope>NUCLEOTIDE SEQUENCE [LARGE SCALE GENOMIC DNA]</scope>
    <source>
        <strain evidence="2 3">DSM 25731</strain>
    </source>
</reference>
<accession>A0A2T6C708</accession>
<evidence type="ECO:0000256" key="1">
    <source>
        <dbReference type="SAM" id="MobiDB-lite"/>
    </source>
</evidence>